<dbReference type="Gene3D" id="1.20.1440.90">
    <property type="entry name" value="Phosphoenolpyruvate/pyruvate domain"/>
    <property type="match status" value="1"/>
</dbReference>
<feature type="compositionally biased region" description="Low complexity" evidence="13">
    <location>
        <begin position="62"/>
        <end position="118"/>
    </location>
</feature>
<comment type="caution">
    <text evidence="14">The sequence shown here is derived from an EMBL/GenBank/DDBJ whole genome shotgun (WGS) entry which is preliminary data.</text>
</comment>
<evidence type="ECO:0000313" key="15">
    <source>
        <dbReference type="Proteomes" id="UP000270342"/>
    </source>
</evidence>
<dbReference type="HAMAP" id="MF_00595">
    <property type="entry name" value="PEPcase_type1"/>
    <property type="match status" value="1"/>
</dbReference>
<evidence type="ECO:0000256" key="1">
    <source>
        <dbReference type="ARBA" id="ARBA00001946"/>
    </source>
</evidence>
<dbReference type="SUPFAM" id="SSF51621">
    <property type="entry name" value="Phosphoenolpyruvate/pyruvate domain"/>
    <property type="match status" value="1"/>
</dbReference>
<feature type="region of interest" description="Disordered" evidence="13">
    <location>
        <begin position="1"/>
        <end position="134"/>
    </location>
</feature>
<dbReference type="NCBIfam" id="NF000584">
    <property type="entry name" value="PRK00009.1"/>
    <property type="match status" value="1"/>
</dbReference>
<comment type="catalytic activity">
    <reaction evidence="9 10">
        <text>oxaloacetate + phosphate = phosphoenolpyruvate + hydrogencarbonate</text>
        <dbReference type="Rhea" id="RHEA:28370"/>
        <dbReference type="ChEBI" id="CHEBI:16452"/>
        <dbReference type="ChEBI" id="CHEBI:17544"/>
        <dbReference type="ChEBI" id="CHEBI:43474"/>
        <dbReference type="ChEBI" id="CHEBI:58702"/>
        <dbReference type="EC" id="4.1.1.31"/>
    </reaction>
</comment>
<dbReference type="GO" id="GO:0015977">
    <property type="term" value="P:carbon fixation"/>
    <property type="evidence" value="ECO:0007669"/>
    <property type="project" value="UniProtKB-UniRule"/>
</dbReference>
<keyword evidence="15" id="KW-1185">Reference proteome</keyword>
<dbReference type="GO" id="GO:0005829">
    <property type="term" value="C:cytosol"/>
    <property type="evidence" value="ECO:0007669"/>
    <property type="project" value="TreeGrafter"/>
</dbReference>
<comment type="function">
    <text evidence="2 10">Forms oxaloacetate, a four-carbon dicarboxylic acid source for the tricarboxylic acid cycle.</text>
</comment>
<keyword evidence="6 10" id="KW-0460">Magnesium</keyword>
<dbReference type="PANTHER" id="PTHR30523:SF6">
    <property type="entry name" value="PHOSPHOENOLPYRUVATE CARBOXYLASE"/>
    <property type="match status" value="1"/>
</dbReference>
<comment type="cofactor">
    <cofactor evidence="1 10">
        <name>Mg(2+)</name>
        <dbReference type="ChEBI" id="CHEBI:18420"/>
    </cofactor>
</comment>
<evidence type="ECO:0000256" key="11">
    <source>
        <dbReference type="PROSITE-ProRule" id="PRU10111"/>
    </source>
</evidence>
<comment type="subunit">
    <text evidence="10">Homotetramer.</text>
</comment>
<keyword evidence="8 10" id="KW-0120">Carbon dioxide fixation</keyword>
<dbReference type="EC" id="4.1.1.31" evidence="4 10"/>
<dbReference type="InterPro" id="IPR021135">
    <property type="entry name" value="PEP_COase"/>
</dbReference>
<dbReference type="EMBL" id="RBZU01000003">
    <property type="protein sequence ID" value="RKP56678.1"/>
    <property type="molecule type" value="Genomic_DNA"/>
</dbReference>
<evidence type="ECO:0000256" key="6">
    <source>
        <dbReference type="ARBA" id="ARBA00022842"/>
    </source>
</evidence>
<dbReference type="InterPro" id="IPR022805">
    <property type="entry name" value="PEP_COase_bac/pln-type"/>
</dbReference>
<organism evidence="14 15">
    <name type="scientific">Pararobbsia silviterrae</name>
    <dbReference type="NCBI Taxonomy" id="1792498"/>
    <lineage>
        <taxon>Bacteria</taxon>
        <taxon>Pseudomonadati</taxon>
        <taxon>Pseudomonadota</taxon>
        <taxon>Betaproteobacteria</taxon>
        <taxon>Burkholderiales</taxon>
        <taxon>Burkholderiaceae</taxon>
        <taxon>Pararobbsia</taxon>
    </lineage>
</organism>
<evidence type="ECO:0000256" key="4">
    <source>
        <dbReference type="ARBA" id="ARBA00012305"/>
    </source>
</evidence>
<dbReference type="GO" id="GO:0006107">
    <property type="term" value="P:oxaloacetate metabolic process"/>
    <property type="evidence" value="ECO:0007669"/>
    <property type="project" value="UniProtKB-UniRule"/>
</dbReference>
<evidence type="ECO:0000256" key="2">
    <source>
        <dbReference type="ARBA" id="ARBA00003670"/>
    </source>
</evidence>
<dbReference type="GO" id="GO:0008964">
    <property type="term" value="F:phosphoenolpyruvate carboxylase activity"/>
    <property type="evidence" value="ECO:0007669"/>
    <property type="project" value="UniProtKB-UniRule"/>
</dbReference>
<keyword evidence="14" id="KW-0670">Pyruvate</keyword>
<dbReference type="GO" id="GO:0006099">
    <property type="term" value="P:tricarboxylic acid cycle"/>
    <property type="evidence" value="ECO:0007669"/>
    <property type="project" value="InterPro"/>
</dbReference>
<dbReference type="PROSITE" id="PS00393">
    <property type="entry name" value="PEPCASE_2"/>
    <property type="match status" value="1"/>
</dbReference>
<feature type="compositionally biased region" description="Low complexity" evidence="13">
    <location>
        <begin position="26"/>
        <end position="42"/>
    </location>
</feature>
<gene>
    <name evidence="10" type="primary">ppc</name>
    <name evidence="14" type="ORF">D7S86_10060</name>
</gene>
<dbReference type="Pfam" id="PF00311">
    <property type="entry name" value="PEPcase"/>
    <property type="match status" value="1"/>
</dbReference>
<evidence type="ECO:0000256" key="13">
    <source>
        <dbReference type="SAM" id="MobiDB-lite"/>
    </source>
</evidence>
<protein>
    <recommendedName>
        <fullName evidence="5 10">Phosphoenolpyruvate carboxylase</fullName>
        <shortName evidence="10">PEPC</shortName>
        <shortName evidence="10">PEPCase</shortName>
        <ecNumber evidence="4 10">4.1.1.31</ecNumber>
    </recommendedName>
</protein>
<dbReference type="PROSITE" id="PS00781">
    <property type="entry name" value="PEPCASE_1"/>
    <property type="match status" value="1"/>
</dbReference>
<proteinExistence type="inferred from homology"/>
<dbReference type="PRINTS" id="PR00150">
    <property type="entry name" value="PEPCARBXLASE"/>
</dbReference>
<evidence type="ECO:0000256" key="7">
    <source>
        <dbReference type="ARBA" id="ARBA00023239"/>
    </source>
</evidence>
<reference evidence="14 15" key="1">
    <citation type="submission" date="2018-10" db="EMBL/GenBank/DDBJ databases">
        <title>Robbsia sp. DHC34, isolated from soil.</title>
        <authorList>
            <person name="Gao Z.-H."/>
            <person name="Qiu L.-H."/>
        </authorList>
    </citation>
    <scope>NUCLEOTIDE SEQUENCE [LARGE SCALE GENOMIC DNA]</scope>
    <source>
        <strain evidence="14 15">DHC34</strain>
    </source>
</reference>
<dbReference type="InterPro" id="IPR033129">
    <property type="entry name" value="PEPCASE_His_AS"/>
</dbReference>
<dbReference type="Proteomes" id="UP000270342">
    <property type="component" value="Unassembled WGS sequence"/>
</dbReference>
<evidence type="ECO:0000256" key="3">
    <source>
        <dbReference type="ARBA" id="ARBA00008346"/>
    </source>
</evidence>
<evidence type="ECO:0000256" key="8">
    <source>
        <dbReference type="ARBA" id="ARBA00023300"/>
    </source>
</evidence>
<dbReference type="PANTHER" id="PTHR30523">
    <property type="entry name" value="PHOSPHOENOLPYRUVATE CARBOXYLASE"/>
    <property type="match status" value="1"/>
</dbReference>
<dbReference type="AlphaFoldDB" id="A0A494Y3T1"/>
<sequence>MRRYAHAQRGNIVTSQGKDRTRSAKRSIAATRSTAARATLKTPGDATKRAPSPKSKTAAADGTATPTRAAKKATAQAAATQAPTTARARAATPSAKTAAPATKRAAAPAAKSGATPAPRANGQAGAPRARDDKDQPLFEDIRFLGRLLGDVVREQEGDAVFDVVETIRQTAVKFRRENDREAAQKLDKMLNKLDREQTNSVVRAFSYFSHLANIAEDRHHNRRRRVHALAGSAPQPSTLAHALERLMETDRDCAKTLQRFFDEALIVPVLTAHPTEVQRKSILDAQHDIAHLLAERDRELTAREREQNTESLRARVTTLWQTRMLRDTKLTVADEIENALSYYRTTFLTEIPALYDDIEHALGEHGIDATLAPFLQMGHWIGGDRDGNPNVTSETLQRAITRQATVIFEHYLNEVHTLGAELSVSSLLVEASSELQALCNASPDQSAHRSDEPYRRALIGVYARVAATARALLGDGVIATRETFDAVPYARPADFSHDLQVLIDSLIANHGASLAKPRLIPLARASEIFGFHLASIDLRQSSDIHEAVIAELLSSAGVLADYASLPEDEKIQLLLAELGQSRPLRSAWLPYSDRTISELAVFEAARSIRERFGARAVRNYIISHTETVSDLLEVMLLQKESGLLEGRLGSTDAPATVGLMVIPLFETIADLRDAPNIMRNFFALPGIAEVVEDQGGEQEVMLGYSDSNKDGGFLTSNWELYRAEVALVALFQERGTKLRLFHGRGGTVGRGGGPTYQAILSQPPGTVNGQIRLTEQGEIIASKFGNPEIGRRNLETVVAATLEASLLPERNTPDQLPVFEQTMQALSDAAMASYRALVYETPNFKDYFFQSTPINEIAELNIGSRPASRKLQDPKQRKIEDLRAIPWGFSWGQCRLLLTGWYGFGSAVQTWLGASATPAERTRRLATLRKMNKTWPFFATLLSNMDMVLAKTDLAVASRYAELVTDKKLRKLVFDRIVAEWERTSAALSEITGSPQRLATNPLLARSIKNRFPYLDPLNHLQVELIKRRRSGMDDQRLNRGIHLTINGIAAGLRNTG</sequence>
<feature type="active site" evidence="10 11">
    <location>
        <position position="273"/>
    </location>
</feature>
<evidence type="ECO:0000256" key="5">
    <source>
        <dbReference type="ARBA" id="ARBA00022419"/>
    </source>
</evidence>
<accession>A0A494Y3T1</accession>
<evidence type="ECO:0000256" key="12">
    <source>
        <dbReference type="PROSITE-ProRule" id="PRU10112"/>
    </source>
</evidence>
<keyword evidence="7 10" id="KW-0456">Lyase</keyword>
<name>A0A494Y3T1_9BURK</name>
<evidence type="ECO:0000256" key="10">
    <source>
        <dbReference type="HAMAP-Rule" id="MF_00595"/>
    </source>
</evidence>
<evidence type="ECO:0000313" key="14">
    <source>
        <dbReference type="EMBL" id="RKP56678.1"/>
    </source>
</evidence>
<comment type="similarity">
    <text evidence="3 10">Belongs to the PEPCase type 1 family.</text>
</comment>
<dbReference type="OrthoDB" id="9768133at2"/>
<feature type="active site" evidence="10 12">
    <location>
        <position position="709"/>
    </location>
</feature>
<dbReference type="InterPro" id="IPR018129">
    <property type="entry name" value="PEP_COase_Lys_AS"/>
</dbReference>
<dbReference type="GO" id="GO:0000287">
    <property type="term" value="F:magnesium ion binding"/>
    <property type="evidence" value="ECO:0007669"/>
    <property type="project" value="UniProtKB-UniRule"/>
</dbReference>
<dbReference type="InterPro" id="IPR015813">
    <property type="entry name" value="Pyrv/PenolPyrv_kinase-like_dom"/>
</dbReference>
<evidence type="ECO:0000256" key="9">
    <source>
        <dbReference type="ARBA" id="ARBA00048995"/>
    </source>
</evidence>